<feature type="compositionally biased region" description="Basic and acidic residues" evidence="4">
    <location>
        <begin position="76"/>
        <end position="89"/>
    </location>
</feature>
<feature type="region of interest" description="Disordered" evidence="4">
    <location>
        <begin position="75"/>
        <end position="99"/>
    </location>
</feature>
<name>A0A0S2LJ44_CRYD1</name>
<dbReference type="PROSITE" id="PS50048">
    <property type="entry name" value="ZN2_CY6_FUNGAL_2"/>
    <property type="match status" value="1"/>
</dbReference>
<evidence type="ECO:0000256" key="2">
    <source>
        <dbReference type="ARBA" id="ARBA00022723"/>
    </source>
</evidence>
<dbReference type="SMART" id="SM00066">
    <property type="entry name" value="GAL4"/>
    <property type="match status" value="1"/>
</dbReference>
<dbReference type="Pfam" id="PF00172">
    <property type="entry name" value="Zn_clus"/>
    <property type="match status" value="1"/>
</dbReference>
<dbReference type="STRING" id="214684.A0A0S2LJ44"/>
<dbReference type="InterPro" id="IPR036864">
    <property type="entry name" value="Zn2-C6_fun-type_DNA-bd_sf"/>
</dbReference>
<dbReference type="PANTHER" id="PTHR31001:SF89">
    <property type="entry name" value="ZN(2)-C6 FUNGAL-TYPE DOMAIN-CONTAINING PROTEIN"/>
    <property type="match status" value="1"/>
</dbReference>
<dbReference type="GO" id="GO:0006351">
    <property type="term" value="P:DNA-templated transcription"/>
    <property type="evidence" value="ECO:0007669"/>
    <property type="project" value="InterPro"/>
</dbReference>
<keyword evidence="2" id="KW-0479">Metal-binding</keyword>
<feature type="compositionally biased region" description="Low complexity" evidence="4">
    <location>
        <begin position="116"/>
        <end position="131"/>
    </location>
</feature>
<feature type="compositionally biased region" description="Polar residues" evidence="4">
    <location>
        <begin position="9"/>
        <end position="18"/>
    </location>
</feature>
<evidence type="ECO:0000313" key="6">
    <source>
        <dbReference type="EMBL" id="ALO60915.1"/>
    </source>
</evidence>
<dbReference type="VEuPathDB" id="FungiDB:CNJ02435"/>
<dbReference type="GO" id="GO:0005634">
    <property type="term" value="C:nucleus"/>
    <property type="evidence" value="ECO:0007669"/>
    <property type="project" value="UniProtKB-SubCell"/>
</dbReference>
<dbReference type="GO" id="GO:0003677">
    <property type="term" value="F:DNA binding"/>
    <property type="evidence" value="ECO:0007669"/>
    <property type="project" value="InterPro"/>
</dbReference>
<dbReference type="SMART" id="SM00906">
    <property type="entry name" value="Fungal_trans"/>
    <property type="match status" value="1"/>
</dbReference>
<dbReference type="GO" id="GO:0008270">
    <property type="term" value="F:zinc ion binding"/>
    <property type="evidence" value="ECO:0007669"/>
    <property type="project" value="InterPro"/>
</dbReference>
<evidence type="ECO:0000256" key="4">
    <source>
        <dbReference type="SAM" id="MobiDB-lite"/>
    </source>
</evidence>
<dbReference type="PaxDb" id="214684-A0A0S2LJ44"/>
<dbReference type="EMBL" id="AE017350">
    <property type="protein sequence ID" value="ALO60915.1"/>
    <property type="molecule type" value="Genomic_DNA"/>
</dbReference>
<dbReference type="AlphaFoldDB" id="A0A0S2LJ44"/>
<comment type="subcellular location">
    <subcellularLocation>
        <location evidence="1">Nucleus</location>
    </subcellularLocation>
</comment>
<evidence type="ECO:0000256" key="1">
    <source>
        <dbReference type="ARBA" id="ARBA00004123"/>
    </source>
</evidence>
<dbReference type="InterPro" id="IPR050613">
    <property type="entry name" value="Sec_Metabolite_Reg"/>
</dbReference>
<evidence type="ECO:0000256" key="3">
    <source>
        <dbReference type="ARBA" id="ARBA00023242"/>
    </source>
</evidence>
<protein>
    <recommendedName>
        <fullName evidence="5">Zn(2)-C6 fungal-type domain-containing protein</fullName>
    </recommendedName>
</protein>
<dbReference type="RefSeq" id="XP_024514454.1">
    <property type="nucleotide sequence ID" value="XM_024658774.1"/>
</dbReference>
<dbReference type="KEGG" id="cne:CNJ02435"/>
<keyword evidence="7" id="KW-1185">Reference proteome</keyword>
<dbReference type="InterPro" id="IPR007219">
    <property type="entry name" value="XnlR_reg_dom"/>
</dbReference>
<evidence type="ECO:0000313" key="7">
    <source>
        <dbReference type="Proteomes" id="UP000002149"/>
    </source>
</evidence>
<keyword evidence="3" id="KW-0539">Nucleus</keyword>
<dbReference type="GO" id="GO:0000981">
    <property type="term" value="F:DNA-binding transcription factor activity, RNA polymerase II-specific"/>
    <property type="evidence" value="ECO:0007669"/>
    <property type="project" value="InterPro"/>
</dbReference>
<dbReference type="PROSITE" id="PS00463">
    <property type="entry name" value="ZN2_CY6_FUNGAL_1"/>
    <property type="match status" value="1"/>
</dbReference>
<dbReference type="GeneID" id="36393072"/>
<reference evidence="6 7" key="1">
    <citation type="journal article" date="2005" name="Science">
        <title>The genome of the basidiomycetous yeast and human pathogen Cryptococcus neoformans.</title>
        <authorList>
            <person name="Loftus B.J."/>
            <person name="Fung E."/>
            <person name="Roncaglia P."/>
            <person name="Rowley D."/>
            <person name="Amedeo P."/>
            <person name="Bruno D."/>
            <person name="Vamathevan J."/>
            <person name="Miranda M."/>
            <person name="Anderson I.J."/>
            <person name="Fraser J.A."/>
            <person name="Allen J.E."/>
            <person name="Bosdet I.E."/>
            <person name="Brent M.R."/>
            <person name="Chiu R."/>
            <person name="Doering T.L."/>
            <person name="Donlin M.J."/>
            <person name="D'Souza C.A."/>
            <person name="Fox D.S."/>
            <person name="Grinberg V."/>
            <person name="Fu J."/>
            <person name="Fukushima M."/>
            <person name="Haas B.J."/>
            <person name="Huang J.C."/>
            <person name="Janbon G."/>
            <person name="Jones S.J."/>
            <person name="Koo H.L."/>
            <person name="Krzywinski M.I."/>
            <person name="Kwon-Chung J.K."/>
            <person name="Lengeler K.B."/>
            <person name="Maiti R."/>
            <person name="Marra M.A."/>
            <person name="Marra R.E."/>
            <person name="Mathewson C.A."/>
            <person name="Mitchell T.G."/>
            <person name="Pertea M."/>
            <person name="Riggs F.R."/>
            <person name="Salzberg S.L."/>
            <person name="Schein J.E."/>
            <person name="Shvartsbeyn A."/>
            <person name="Shin H."/>
            <person name="Shumway M."/>
            <person name="Specht C.A."/>
            <person name="Suh B.B."/>
            <person name="Tenney A."/>
            <person name="Utterback T.R."/>
            <person name="Wickes B.L."/>
            <person name="Wortman J.R."/>
            <person name="Wye N.H."/>
            <person name="Kronstad J.W."/>
            <person name="Lodge J.K."/>
            <person name="Heitman J."/>
            <person name="Davis R.W."/>
            <person name="Fraser C.M."/>
            <person name="Hyman R.W."/>
        </authorList>
    </citation>
    <scope>NUCLEOTIDE SEQUENCE [LARGE SCALE GENOMIC DNA]</scope>
    <source>
        <strain evidence="7">JEC21 / ATCC MYA-565</strain>
    </source>
</reference>
<feature type="region of interest" description="Disordered" evidence="4">
    <location>
        <begin position="111"/>
        <end position="132"/>
    </location>
</feature>
<dbReference type="PANTHER" id="PTHR31001">
    <property type="entry name" value="UNCHARACTERIZED TRANSCRIPTIONAL REGULATORY PROTEIN"/>
    <property type="match status" value="1"/>
</dbReference>
<dbReference type="CDD" id="cd12148">
    <property type="entry name" value="fungal_TF_MHR"/>
    <property type="match status" value="1"/>
</dbReference>
<dbReference type="InParanoid" id="A0A0S2LJ44"/>
<evidence type="ECO:0000259" key="5">
    <source>
        <dbReference type="PROSITE" id="PS50048"/>
    </source>
</evidence>
<dbReference type="Gene3D" id="4.10.240.10">
    <property type="entry name" value="Zn(2)-C6 fungal-type DNA-binding domain"/>
    <property type="match status" value="1"/>
</dbReference>
<dbReference type="InterPro" id="IPR001138">
    <property type="entry name" value="Zn2Cys6_DnaBD"/>
</dbReference>
<dbReference type="Proteomes" id="UP000002149">
    <property type="component" value="Chromosome 10"/>
</dbReference>
<dbReference type="CDD" id="cd00067">
    <property type="entry name" value="GAL4"/>
    <property type="match status" value="1"/>
</dbReference>
<dbReference type="Pfam" id="PF04082">
    <property type="entry name" value="Fungal_trans"/>
    <property type="match status" value="1"/>
</dbReference>
<feature type="region of interest" description="Disordered" evidence="4">
    <location>
        <begin position="1"/>
        <end position="20"/>
    </location>
</feature>
<proteinExistence type="predicted"/>
<feature type="compositionally biased region" description="Polar residues" evidence="4">
    <location>
        <begin position="90"/>
        <end position="99"/>
    </location>
</feature>
<feature type="domain" description="Zn(2)-C6 fungal-type" evidence="5">
    <location>
        <begin position="37"/>
        <end position="68"/>
    </location>
</feature>
<sequence>MYGPRKRSISTALPTPTDSVGDDLCIPPKRRIRPIIVCLRCKQQKLKCDLEKPCGACKRALLGNECVYNPFPSETEQTKRRDVEHRRDGSSGNESTNVLENRVKQLEKQVSDLLAQPSHSQSPSIQSHSSPNATADDCWRSLLSSLPPLPGCEEFLEHFAQFDIMFGTTHMPSFRRRALDVLSRLPGHVDIREGSLLCGVFAALAIGARYTKKIPGKIEIPPETQHVDFDDLYNRVMLFIESKSGIDHICLDYVHALHLQVIRYLYDKGTSVAQSWIWMGKVLHAALYLQLEREPTELDPKIDPFEAEMRRREWWQIVISDGLLANNLGVKSMVSSIETTVRLPETMPDDSLDGSSRSFSADVMPERSFISAKIRFIPTLSKINELRRKYDNEPPVVKLDECLQELDSYTDSLEPHLRVDRVPGINEPPWVYPRACVISMGTDYLALQLLRPVMRSECPGIRTYASVNALLRARNLIITSKSYINHLLFRWSDGHALNLWTFGVKVFNSGVVMAFSLLSSHDAEHEYTIPRDERLGHLDTAIGALGMMTSEEVEGGLNFRALQGLRALRARAVADDQHQDQVDDEAVTDPYTERDVTMPDRPGRVVDQGTEKYDVDNQDWIFPPDLNWSDWESFESMLWQ</sequence>
<organism evidence="6 7">
    <name type="scientific">Cryptococcus deneoformans (strain JEC21 / ATCC MYA-565)</name>
    <name type="common">Cryptococcus neoformans var. neoformans serotype D</name>
    <dbReference type="NCBI Taxonomy" id="214684"/>
    <lineage>
        <taxon>Eukaryota</taxon>
        <taxon>Fungi</taxon>
        <taxon>Dikarya</taxon>
        <taxon>Basidiomycota</taxon>
        <taxon>Agaricomycotina</taxon>
        <taxon>Tremellomycetes</taxon>
        <taxon>Tremellales</taxon>
        <taxon>Cryptococcaceae</taxon>
        <taxon>Cryptococcus</taxon>
        <taxon>Cryptococcus neoformans species complex</taxon>
    </lineage>
</organism>
<gene>
    <name evidence="6" type="ordered locus">CNJ02435</name>
</gene>
<dbReference type="SUPFAM" id="SSF57701">
    <property type="entry name" value="Zn2/Cys6 DNA-binding domain"/>
    <property type="match status" value="1"/>
</dbReference>
<dbReference type="OrthoDB" id="4934715at2759"/>
<accession>A0A0S2LJ44</accession>